<organism evidence="1 2">
    <name type="scientific">Clostridium frigidicarnis</name>
    <dbReference type="NCBI Taxonomy" id="84698"/>
    <lineage>
        <taxon>Bacteria</taxon>
        <taxon>Bacillati</taxon>
        <taxon>Bacillota</taxon>
        <taxon>Clostridia</taxon>
        <taxon>Eubacteriales</taxon>
        <taxon>Clostridiaceae</taxon>
        <taxon>Clostridium</taxon>
    </lineage>
</organism>
<sequence length="367" mass="41805">MSKSKKALIVAAVFATVGLFGFIPSLIWAVPSFANDVNDARIHLKESGIGESLVYDSAEVVKKINIESICGNGVRVYIKKSTDEKVKVIKYDKMFDEVNLETNLDNDGVLTLKGKSQFNANIFRSSNLNFKELYNTAIDLIASADRESRIEIYVPNGVDVDVNSRNYTYLNIKNKEVLGENLNFLVTAGKLKLPEFNNLKNLNIKCNSAIELDLRSLMNIEKIDINVSHLRIYSYGNYEVYNVDKVPNEMNVIANEMYVESYIPIAKIVNLNIQNCIKVKMDFNRFNIDSNIKLEYKEDNYSNNKSLEARNRNSEKGEYISLPFDENGKYEGKISDGDEGDFKLNIVGKRLDLRNYNKDRIQNEIGF</sequence>
<keyword evidence="2" id="KW-1185">Reference proteome</keyword>
<proteinExistence type="predicted"/>
<evidence type="ECO:0008006" key="3">
    <source>
        <dbReference type="Google" id="ProtNLM"/>
    </source>
</evidence>
<reference evidence="1 2" key="1">
    <citation type="submission" date="2016-10" db="EMBL/GenBank/DDBJ databases">
        <authorList>
            <person name="de Groot N.N."/>
        </authorList>
    </citation>
    <scope>NUCLEOTIDE SEQUENCE [LARGE SCALE GENOMIC DNA]</scope>
    <source>
        <strain evidence="1 2">DSM 12271</strain>
    </source>
</reference>
<gene>
    <name evidence="1" type="ORF">SAMN04488528_101317</name>
</gene>
<dbReference type="RefSeq" id="WP_090040966.1">
    <property type="nucleotide sequence ID" value="NZ_FOKI01000013.1"/>
</dbReference>
<name>A0A1I0YHD9_9CLOT</name>
<evidence type="ECO:0000313" key="2">
    <source>
        <dbReference type="Proteomes" id="UP000198619"/>
    </source>
</evidence>
<dbReference type="EMBL" id="FOKI01000013">
    <property type="protein sequence ID" value="SFB12287.1"/>
    <property type="molecule type" value="Genomic_DNA"/>
</dbReference>
<protein>
    <recommendedName>
        <fullName evidence="3">Adhesin domain-containing protein</fullName>
    </recommendedName>
</protein>
<evidence type="ECO:0000313" key="1">
    <source>
        <dbReference type="EMBL" id="SFB12287.1"/>
    </source>
</evidence>
<accession>A0A1I0YHD9</accession>
<dbReference type="AlphaFoldDB" id="A0A1I0YHD9"/>
<dbReference type="OrthoDB" id="7029750at2"/>
<dbReference type="STRING" id="84698.SAMN04488528_101317"/>
<dbReference type="Proteomes" id="UP000198619">
    <property type="component" value="Unassembled WGS sequence"/>
</dbReference>